<gene>
    <name evidence="1" type="ORF">DCAF_LOCUS4614</name>
</gene>
<organism evidence="1 2">
    <name type="scientific">Dovyalis caffra</name>
    <dbReference type="NCBI Taxonomy" id="77055"/>
    <lineage>
        <taxon>Eukaryota</taxon>
        <taxon>Viridiplantae</taxon>
        <taxon>Streptophyta</taxon>
        <taxon>Embryophyta</taxon>
        <taxon>Tracheophyta</taxon>
        <taxon>Spermatophyta</taxon>
        <taxon>Magnoliopsida</taxon>
        <taxon>eudicotyledons</taxon>
        <taxon>Gunneridae</taxon>
        <taxon>Pentapetalae</taxon>
        <taxon>rosids</taxon>
        <taxon>fabids</taxon>
        <taxon>Malpighiales</taxon>
        <taxon>Salicaceae</taxon>
        <taxon>Flacourtieae</taxon>
        <taxon>Dovyalis</taxon>
    </lineage>
</organism>
<evidence type="ECO:0000313" key="2">
    <source>
        <dbReference type="Proteomes" id="UP001314170"/>
    </source>
</evidence>
<dbReference type="AlphaFoldDB" id="A0AAV1QZ07"/>
<keyword evidence="2" id="KW-1185">Reference proteome</keyword>
<dbReference type="EMBL" id="CAWUPB010000851">
    <property type="protein sequence ID" value="CAK7326908.1"/>
    <property type="molecule type" value="Genomic_DNA"/>
</dbReference>
<protein>
    <submittedName>
        <fullName evidence="1">Uncharacterized protein</fullName>
    </submittedName>
</protein>
<proteinExistence type="predicted"/>
<sequence length="92" mass="10502">MSDKNVGDWVLSTRKLEAESEARIRDAYVDVNLNVVGRDRAGRGQGEIHQDFDKVTVGYFTCSNAWLYQNCRPKVLIKSIPETLLLFLINQD</sequence>
<comment type="caution">
    <text evidence="1">The sequence shown here is derived from an EMBL/GenBank/DDBJ whole genome shotgun (WGS) entry which is preliminary data.</text>
</comment>
<name>A0AAV1QZ07_9ROSI</name>
<evidence type="ECO:0000313" key="1">
    <source>
        <dbReference type="EMBL" id="CAK7326908.1"/>
    </source>
</evidence>
<accession>A0AAV1QZ07</accession>
<dbReference type="Proteomes" id="UP001314170">
    <property type="component" value="Unassembled WGS sequence"/>
</dbReference>
<reference evidence="1 2" key="1">
    <citation type="submission" date="2024-01" db="EMBL/GenBank/DDBJ databases">
        <authorList>
            <person name="Waweru B."/>
        </authorList>
    </citation>
    <scope>NUCLEOTIDE SEQUENCE [LARGE SCALE GENOMIC DNA]</scope>
</reference>